<dbReference type="InterPro" id="IPR000086">
    <property type="entry name" value="NUDIX_hydrolase_dom"/>
</dbReference>
<evidence type="ECO:0000256" key="16">
    <source>
        <dbReference type="ARBA" id="ARBA00026103"/>
    </source>
</evidence>
<dbReference type="GO" id="GO:0008828">
    <property type="term" value="F:dATP diphosphatase activity"/>
    <property type="evidence" value="ECO:0007669"/>
    <property type="project" value="UniProtKB-EC"/>
</dbReference>
<keyword evidence="7" id="KW-0479">Metal-binding</keyword>
<dbReference type="GO" id="GO:0005634">
    <property type="term" value="C:nucleus"/>
    <property type="evidence" value="ECO:0007669"/>
    <property type="project" value="UniProtKB-SubCell"/>
</dbReference>
<evidence type="ECO:0000256" key="5">
    <source>
        <dbReference type="ARBA" id="ARBA00011245"/>
    </source>
</evidence>
<sequence length="197" mass="22764">MEQACQHVRMHPITKEYLEVEAEPYVKEYTLCQVLGNNDGQGQLLLGYKKRGFGADLWNGFGGKVEKGETVEEAMVRELEEECGLRATEWDARGSIVFTYKKSEKIMLVHHFVVTGFEGEEVETEEMRPQWFDLENIPYKHMWTDDEFWLHEVLGGKAVEGRFDYDESKTVIETFDVKFREPGAPANEACLWGQAQN</sequence>
<dbReference type="Gene3D" id="3.90.79.10">
    <property type="entry name" value="Nucleoside Triphosphate Pyrophosphohydrolase"/>
    <property type="match status" value="1"/>
</dbReference>
<dbReference type="AlphaFoldDB" id="A0A7S1UJ50"/>
<evidence type="ECO:0000256" key="13">
    <source>
        <dbReference type="ARBA" id="ARBA00024459"/>
    </source>
</evidence>
<dbReference type="InterPro" id="IPR020084">
    <property type="entry name" value="NUDIX_hydrolase_CS"/>
</dbReference>
<comment type="catalytic activity">
    <reaction evidence="13">
        <text>2-oxo-dATP + H2O = 2-oxo-dAMP + diphosphate + H(+)</text>
        <dbReference type="Rhea" id="RHEA:31583"/>
        <dbReference type="ChEBI" id="CHEBI:15377"/>
        <dbReference type="ChEBI" id="CHEBI:15378"/>
        <dbReference type="ChEBI" id="CHEBI:33019"/>
        <dbReference type="ChEBI" id="CHEBI:63212"/>
        <dbReference type="ChEBI" id="CHEBI:77897"/>
        <dbReference type="EC" id="3.6.1.56"/>
    </reaction>
    <physiologicalReaction direction="left-to-right" evidence="13">
        <dbReference type="Rhea" id="RHEA:31584"/>
    </physiologicalReaction>
</comment>
<dbReference type="GO" id="GO:0003723">
    <property type="term" value="F:RNA binding"/>
    <property type="evidence" value="ECO:0007669"/>
    <property type="project" value="UniProtKB-KW"/>
</dbReference>
<dbReference type="InterPro" id="IPR020476">
    <property type="entry name" value="Nudix_hydrolase"/>
</dbReference>
<evidence type="ECO:0000256" key="3">
    <source>
        <dbReference type="ARBA" id="ARBA00004496"/>
    </source>
</evidence>
<evidence type="ECO:0000256" key="17">
    <source>
        <dbReference type="ARBA" id="ARBA00026218"/>
    </source>
</evidence>
<comment type="similarity">
    <text evidence="4 27">Belongs to the Nudix hydrolase family.</text>
</comment>
<accession>A0A7S1UJ50</accession>
<dbReference type="CDD" id="cd03427">
    <property type="entry name" value="NUDIX_MTH1_Nudt1"/>
    <property type="match status" value="1"/>
</dbReference>
<evidence type="ECO:0000313" key="29">
    <source>
        <dbReference type="EMBL" id="CAD9267579.1"/>
    </source>
</evidence>
<evidence type="ECO:0000256" key="8">
    <source>
        <dbReference type="ARBA" id="ARBA00022801"/>
    </source>
</evidence>
<dbReference type="SUPFAM" id="SSF55811">
    <property type="entry name" value="Nudix"/>
    <property type="match status" value="1"/>
</dbReference>
<evidence type="ECO:0000256" key="14">
    <source>
        <dbReference type="ARBA" id="ARBA00024486"/>
    </source>
</evidence>
<evidence type="ECO:0000256" key="6">
    <source>
        <dbReference type="ARBA" id="ARBA00022490"/>
    </source>
</evidence>
<evidence type="ECO:0000256" key="19">
    <source>
        <dbReference type="ARBA" id="ARBA00030634"/>
    </source>
</evidence>
<dbReference type="GO" id="GO:0042262">
    <property type="term" value="P:DNA protection"/>
    <property type="evidence" value="ECO:0007669"/>
    <property type="project" value="InterPro"/>
</dbReference>
<keyword evidence="10" id="KW-0694">RNA-binding</keyword>
<evidence type="ECO:0000256" key="18">
    <source>
        <dbReference type="ARBA" id="ARBA00029673"/>
    </source>
</evidence>
<evidence type="ECO:0000256" key="4">
    <source>
        <dbReference type="ARBA" id="ARBA00005582"/>
    </source>
</evidence>
<evidence type="ECO:0000256" key="23">
    <source>
        <dbReference type="ARBA" id="ARBA00048002"/>
    </source>
</evidence>
<keyword evidence="6" id="KW-0963">Cytoplasm</keyword>
<dbReference type="InterPro" id="IPR015797">
    <property type="entry name" value="NUDIX_hydrolase-like_dom_sf"/>
</dbReference>
<dbReference type="InterPro" id="IPR003563">
    <property type="entry name" value="8ODP"/>
</dbReference>
<reference evidence="29" key="1">
    <citation type="submission" date="2021-01" db="EMBL/GenBank/DDBJ databases">
        <authorList>
            <person name="Corre E."/>
            <person name="Pelletier E."/>
            <person name="Niang G."/>
            <person name="Scheremetjew M."/>
            <person name="Finn R."/>
            <person name="Kale V."/>
            <person name="Holt S."/>
            <person name="Cochrane G."/>
            <person name="Meng A."/>
            <person name="Brown T."/>
            <person name="Cohen L."/>
        </authorList>
    </citation>
    <scope>NUCLEOTIDE SEQUENCE</scope>
    <source>
        <strain evidence="29">CCMP2877</strain>
    </source>
</reference>
<evidence type="ECO:0000256" key="21">
    <source>
        <dbReference type="ARBA" id="ARBA00031927"/>
    </source>
</evidence>
<comment type="catalytic activity">
    <reaction evidence="23">
        <text>N(6)-methyl-ATP + H2O = N(6)-methyl-AMP + diphosphate + H(+)</text>
        <dbReference type="Rhea" id="RHEA:67608"/>
        <dbReference type="ChEBI" id="CHEBI:15377"/>
        <dbReference type="ChEBI" id="CHEBI:15378"/>
        <dbReference type="ChEBI" id="CHEBI:33019"/>
        <dbReference type="ChEBI" id="CHEBI:144842"/>
        <dbReference type="ChEBI" id="CHEBI:172873"/>
    </reaction>
    <physiologicalReaction direction="left-to-right" evidence="23">
        <dbReference type="Rhea" id="RHEA:67609"/>
    </physiologicalReaction>
</comment>
<evidence type="ECO:0000256" key="24">
    <source>
        <dbReference type="ARBA" id="ARBA00048894"/>
    </source>
</evidence>
<comment type="catalytic activity">
    <reaction evidence="12">
        <text>8-oxo-dATP + H2O = 8-oxo-dAMP + diphosphate + H(+)</text>
        <dbReference type="Rhea" id="RHEA:65396"/>
        <dbReference type="ChEBI" id="CHEBI:15377"/>
        <dbReference type="ChEBI" id="CHEBI:15378"/>
        <dbReference type="ChEBI" id="CHEBI:33019"/>
        <dbReference type="ChEBI" id="CHEBI:71361"/>
        <dbReference type="ChEBI" id="CHEBI:172871"/>
    </reaction>
    <physiologicalReaction direction="left-to-right" evidence="12">
        <dbReference type="Rhea" id="RHEA:65397"/>
    </physiologicalReaction>
</comment>
<evidence type="ECO:0000256" key="22">
    <source>
        <dbReference type="ARBA" id="ARBA00032071"/>
    </source>
</evidence>
<comment type="subcellular location">
    <subcellularLocation>
        <location evidence="3">Cytoplasm</location>
    </subcellularLocation>
    <subcellularLocation>
        <location evidence="2">Nucleus</location>
    </subcellularLocation>
</comment>
<evidence type="ECO:0000256" key="2">
    <source>
        <dbReference type="ARBA" id="ARBA00004123"/>
    </source>
</evidence>
<keyword evidence="8 27" id="KW-0378">Hydrolase</keyword>
<keyword evidence="11" id="KW-0539">Nucleus</keyword>
<protein>
    <recommendedName>
        <fullName evidence="17">Oxidized purine nucleoside triphosphate hydrolase</fullName>
        <ecNumber evidence="16">3.6.1.56</ecNumber>
    </recommendedName>
    <alternativeName>
        <fullName evidence="21">2-hydroxy-dATP diphosphatase</fullName>
    </alternativeName>
    <alternativeName>
        <fullName evidence="20">7,8-dihydro-8-oxoguanine triphosphatase</fullName>
    </alternativeName>
    <alternativeName>
        <fullName evidence="19">8-oxo-dGTPase</fullName>
    </alternativeName>
    <alternativeName>
        <fullName evidence="22">Methylated purine nucleoside triphosphate hydrolase</fullName>
    </alternativeName>
    <alternativeName>
        <fullName evidence="18">Nucleoside diphosphate-linked moiety X motif 1</fullName>
    </alternativeName>
</protein>
<dbReference type="PANTHER" id="PTHR43758:SF2">
    <property type="entry name" value="OXIDIZED PURINE NUCLEOSIDE TRIPHOSPHATE HYDROLASE"/>
    <property type="match status" value="1"/>
</dbReference>
<keyword evidence="9" id="KW-0460">Magnesium</keyword>
<comment type="subunit">
    <text evidence="5">Monomer.</text>
</comment>
<feature type="domain" description="Nudix hydrolase" evidence="28">
    <location>
        <begin position="24"/>
        <end position="158"/>
    </location>
</feature>
<evidence type="ECO:0000256" key="1">
    <source>
        <dbReference type="ARBA" id="ARBA00001946"/>
    </source>
</evidence>
<evidence type="ECO:0000256" key="15">
    <source>
        <dbReference type="ARBA" id="ARBA00024596"/>
    </source>
</evidence>
<comment type="catalytic activity">
    <reaction evidence="25">
        <text>N(6)-methyl-dATP + H2O = N(6)-methyl-dAMP + diphosphate + H(+)</text>
        <dbReference type="Rhea" id="RHEA:67604"/>
        <dbReference type="ChEBI" id="CHEBI:15377"/>
        <dbReference type="ChEBI" id="CHEBI:15378"/>
        <dbReference type="ChEBI" id="CHEBI:33019"/>
        <dbReference type="ChEBI" id="CHEBI:169976"/>
        <dbReference type="ChEBI" id="CHEBI:172872"/>
    </reaction>
    <physiologicalReaction direction="left-to-right" evidence="25">
        <dbReference type="Rhea" id="RHEA:67605"/>
    </physiologicalReaction>
</comment>
<comment type="catalytic activity">
    <reaction evidence="15">
        <text>2-oxo-ATP + H2O = 2-oxo-AMP + diphosphate + H(+)</text>
        <dbReference type="Rhea" id="RHEA:67392"/>
        <dbReference type="ChEBI" id="CHEBI:15377"/>
        <dbReference type="ChEBI" id="CHEBI:15378"/>
        <dbReference type="ChEBI" id="CHEBI:33019"/>
        <dbReference type="ChEBI" id="CHEBI:71395"/>
        <dbReference type="ChEBI" id="CHEBI:172878"/>
    </reaction>
    <physiologicalReaction direction="left-to-right" evidence="15">
        <dbReference type="Rhea" id="RHEA:67393"/>
    </physiologicalReaction>
</comment>
<dbReference type="PROSITE" id="PS51462">
    <property type="entry name" value="NUDIX"/>
    <property type="match status" value="1"/>
</dbReference>
<comment type="function">
    <text evidence="26">Oxidized purine nucleoside triphosphate hydrolase which is a prominent sanitizer of the oxidized nucleotide pool. Catalyzes the hydrolysis of 2-oxo-dATP (2-hydroxy-dATP) into 2-oxo-dAMP. Also has a significant hydrolase activity toward 2-oxo-ATP, 8-oxo-dGTP and 8-oxo-dATP. Through the hydrolysis of oxidized purine nucleoside triphosphates, prevents their incorporation into DNA and the subsequent transversions A:T to C:G and G:C to T:A. Also catalyzes the hydrolysis of methylated purine nucleoside triphosphate preventing their integration into DNA. Through this antimutagenic activity protects cells from oxidative stress.</text>
</comment>
<comment type="cofactor">
    <cofactor evidence="1">
        <name>Mg(2+)</name>
        <dbReference type="ChEBI" id="CHEBI:18420"/>
    </cofactor>
</comment>
<evidence type="ECO:0000256" key="20">
    <source>
        <dbReference type="ARBA" id="ARBA00030682"/>
    </source>
</evidence>
<dbReference type="GO" id="GO:0005737">
    <property type="term" value="C:cytoplasm"/>
    <property type="evidence" value="ECO:0007669"/>
    <property type="project" value="UniProtKB-SubCell"/>
</dbReference>
<dbReference type="EC" id="3.6.1.56" evidence="16"/>
<evidence type="ECO:0000256" key="11">
    <source>
        <dbReference type="ARBA" id="ARBA00023242"/>
    </source>
</evidence>
<dbReference type="PRINTS" id="PR00502">
    <property type="entry name" value="NUDIXFAMILY"/>
</dbReference>
<organism evidence="29">
    <name type="scientific">Phaeomonas parva</name>
    <dbReference type="NCBI Taxonomy" id="124430"/>
    <lineage>
        <taxon>Eukaryota</taxon>
        <taxon>Sar</taxon>
        <taxon>Stramenopiles</taxon>
        <taxon>Ochrophyta</taxon>
        <taxon>Pinguiophyceae</taxon>
        <taxon>Pinguiochrysidales</taxon>
        <taxon>Pinguiochrysidaceae</taxon>
        <taxon>Phaeomonas</taxon>
    </lineage>
</organism>
<dbReference type="PRINTS" id="PR01403">
    <property type="entry name" value="8OXTPHPHTASE"/>
</dbReference>
<evidence type="ECO:0000256" key="26">
    <source>
        <dbReference type="ARBA" id="ARBA00053094"/>
    </source>
</evidence>
<gene>
    <name evidence="29" type="ORF">PPAR1163_LOCUS26008</name>
</gene>
<evidence type="ECO:0000256" key="7">
    <source>
        <dbReference type="ARBA" id="ARBA00022723"/>
    </source>
</evidence>
<evidence type="ECO:0000256" key="10">
    <source>
        <dbReference type="ARBA" id="ARBA00022884"/>
    </source>
</evidence>
<proteinExistence type="inferred from homology"/>
<dbReference type="GO" id="GO:0008413">
    <property type="term" value="F:8-oxo-7,8-dihydroguanosine triphosphate pyrophosphatase activity"/>
    <property type="evidence" value="ECO:0007669"/>
    <property type="project" value="InterPro"/>
</dbReference>
<dbReference type="GO" id="GO:0046872">
    <property type="term" value="F:metal ion binding"/>
    <property type="evidence" value="ECO:0007669"/>
    <property type="project" value="UniProtKB-KW"/>
</dbReference>
<dbReference type="EMBL" id="HBGJ01041375">
    <property type="protein sequence ID" value="CAD9267579.1"/>
    <property type="molecule type" value="Transcribed_RNA"/>
</dbReference>
<comment type="catalytic activity">
    <reaction evidence="14">
        <text>8-oxo-dGTP + H2O = 8-oxo-dGMP + diphosphate + H(+)</text>
        <dbReference type="Rhea" id="RHEA:31575"/>
        <dbReference type="ChEBI" id="CHEBI:15377"/>
        <dbReference type="ChEBI" id="CHEBI:15378"/>
        <dbReference type="ChEBI" id="CHEBI:33019"/>
        <dbReference type="ChEBI" id="CHEBI:63224"/>
        <dbReference type="ChEBI" id="CHEBI:77896"/>
    </reaction>
    <physiologicalReaction direction="left-to-right" evidence="14">
        <dbReference type="Rhea" id="RHEA:31576"/>
    </physiologicalReaction>
</comment>
<dbReference type="PANTHER" id="PTHR43758">
    <property type="entry name" value="7,8-DIHYDRO-8-OXOGUANINE TRIPHOSPHATASE"/>
    <property type="match status" value="1"/>
</dbReference>
<evidence type="ECO:0000256" key="12">
    <source>
        <dbReference type="ARBA" id="ARBA00024448"/>
    </source>
</evidence>
<name>A0A7S1UJ50_9STRA</name>
<evidence type="ECO:0000259" key="28">
    <source>
        <dbReference type="PROSITE" id="PS51462"/>
    </source>
</evidence>
<evidence type="ECO:0000256" key="25">
    <source>
        <dbReference type="ARBA" id="ARBA00049032"/>
    </source>
</evidence>
<evidence type="ECO:0000256" key="9">
    <source>
        <dbReference type="ARBA" id="ARBA00022842"/>
    </source>
</evidence>
<comment type="catalytic activity">
    <reaction evidence="24">
        <text>O(6)-methyl-dGTP + H2O = O(6)-methyl-dGMP + diphosphate + H(+)</text>
        <dbReference type="Rhea" id="RHEA:67600"/>
        <dbReference type="ChEBI" id="CHEBI:15377"/>
        <dbReference type="ChEBI" id="CHEBI:15378"/>
        <dbReference type="ChEBI" id="CHEBI:33019"/>
        <dbReference type="ChEBI" id="CHEBI:169974"/>
        <dbReference type="ChEBI" id="CHEBI:169975"/>
    </reaction>
    <physiologicalReaction direction="left-to-right" evidence="24">
        <dbReference type="Rhea" id="RHEA:67601"/>
    </physiologicalReaction>
</comment>
<dbReference type="PROSITE" id="PS00893">
    <property type="entry name" value="NUDIX_BOX"/>
    <property type="match status" value="1"/>
</dbReference>
<evidence type="ECO:0000256" key="27">
    <source>
        <dbReference type="RuleBase" id="RU003476"/>
    </source>
</evidence>
<dbReference type="Pfam" id="PF00293">
    <property type="entry name" value="NUDIX"/>
    <property type="match status" value="1"/>
</dbReference>